<feature type="transmembrane region" description="Helical" evidence="7">
    <location>
        <begin position="21"/>
        <end position="45"/>
    </location>
</feature>
<evidence type="ECO:0000256" key="7">
    <source>
        <dbReference type="HAMAP-Rule" id="MF_00672"/>
    </source>
</evidence>
<dbReference type="PANTHER" id="PTHR30213">
    <property type="entry name" value="INNER MEMBRANE PROTEIN YHJD"/>
    <property type="match status" value="1"/>
</dbReference>
<dbReference type="PANTHER" id="PTHR30213:SF0">
    <property type="entry name" value="UPF0761 MEMBRANE PROTEIN YIHY"/>
    <property type="match status" value="1"/>
</dbReference>
<feature type="transmembrane region" description="Helical" evidence="7">
    <location>
        <begin position="244"/>
        <end position="263"/>
    </location>
</feature>
<protein>
    <recommendedName>
        <fullName evidence="7">UPF0761 membrane protein GGR36_001716</fullName>
    </recommendedName>
</protein>
<sequence length="397" mass="43215">MYEIRRFVDLLIERFVEVRGSLVASSLTFTTLLSLVPLIAVSFTVMGQLPMFSELGTTLKIFLLTNLLPDKAGKVIATYAVQFSQKAENLTLFGGIALIATAVLLLMTVDRSFNAIWQVKRPRPIWNRFALYWLALTIGPIVLAASVAASTYAITASLDVVADPAWLRTAVLRMLPVVLFSALFTYIFFAVPNRRIEPWHAAAGGIFAGIGIVVLQRLLGVYFARFPTYTLLYGTFSAVPIFLVWLYSTWLVILVGAMVTAVIPDFLARRRLLPQSVAGRFYASVRLLSALETSQKAGRLTSLAWLATASRQRIEETEAMLESMREAGWVCETDAGGWLLIGSAGAVGAKELFSRFVLSSEDIAKLGAADDEASQMSASELAAAIAGVLGQGKDQIG</sequence>
<dbReference type="NCBIfam" id="TIGR00765">
    <property type="entry name" value="yihY_not_rbn"/>
    <property type="match status" value="1"/>
</dbReference>
<feature type="transmembrane region" description="Helical" evidence="7">
    <location>
        <begin position="130"/>
        <end position="154"/>
    </location>
</feature>
<keyword evidence="3" id="KW-0997">Cell inner membrane</keyword>
<keyword evidence="9" id="KW-1185">Reference proteome</keyword>
<feature type="transmembrane region" description="Helical" evidence="7">
    <location>
        <begin position="166"/>
        <end position="189"/>
    </location>
</feature>
<dbReference type="HAMAP" id="MF_00672">
    <property type="entry name" value="UPF0761"/>
    <property type="match status" value="1"/>
</dbReference>
<keyword evidence="5 7" id="KW-1133">Transmembrane helix</keyword>
<keyword evidence="2 7" id="KW-1003">Cell membrane</keyword>
<evidence type="ECO:0000256" key="6">
    <source>
        <dbReference type="ARBA" id="ARBA00023136"/>
    </source>
</evidence>
<evidence type="ECO:0000256" key="5">
    <source>
        <dbReference type="ARBA" id="ARBA00022989"/>
    </source>
</evidence>
<accession>A0A840BLG8</accession>
<name>A0A840BLG8_9RHOO</name>
<evidence type="ECO:0000256" key="3">
    <source>
        <dbReference type="ARBA" id="ARBA00022519"/>
    </source>
</evidence>
<evidence type="ECO:0000256" key="4">
    <source>
        <dbReference type="ARBA" id="ARBA00022692"/>
    </source>
</evidence>
<dbReference type="Proteomes" id="UP000561045">
    <property type="component" value="Unassembled WGS sequence"/>
</dbReference>
<dbReference type="EMBL" id="JACIET010000001">
    <property type="protein sequence ID" value="MBB4012408.1"/>
    <property type="molecule type" value="Genomic_DNA"/>
</dbReference>
<organism evidence="8 9">
    <name type="scientific">Niveibacterium umoris</name>
    <dbReference type="NCBI Taxonomy" id="1193620"/>
    <lineage>
        <taxon>Bacteria</taxon>
        <taxon>Pseudomonadati</taxon>
        <taxon>Pseudomonadota</taxon>
        <taxon>Betaproteobacteria</taxon>
        <taxon>Rhodocyclales</taxon>
        <taxon>Rhodocyclaceae</taxon>
        <taxon>Niveibacterium</taxon>
    </lineage>
</organism>
<dbReference type="InterPro" id="IPR023679">
    <property type="entry name" value="UPF0761_bac"/>
</dbReference>
<comment type="similarity">
    <text evidence="7">Belongs to the UPF0761 family.</text>
</comment>
<keyword evidence="6 7" id="KW-0472">Membrane</keyword>
<comment type="caution">
    <text evidence="8">The sequence shown here is derived from an EMBL/GenBank/DDBJ whole genome shotgun (WGS) entry which is preliminary data.</text>
</comment>
<dbReference type="AlphaFoldDB" id="A0A840BLG8"/>
<gene>
    <name evidence="8" type="ORF">GGR36_001716</name>
</gene>
<feature type="transmembrane region" description="Helical" evidence="7">
    <location>
        <begin position="201"/>
        <end position="224"/>
    </location>
</feature>
<dbReference type="GO" id="GO:0005886">
    <property type="term" value="C:plasma membrane"/>
    <property type="evidence" value="ECO:0007669"/>
    <property type="project" value="UniProtKB-SubCell"/>
</dbReference>
<evidence type="ECO:0000313" key="9">
    <source>
        <dbReference type="Proteomes" id="UP000561045"/>
    </source>
</evidence>
<keyword evidence="4 7" id="KW-0812">Transmembrane</keyword>
<reference evidence="8 9" key="1">
    <citation type="submission" date="2020-08" db="EMBL/GenBank/DDBJ databases">
        <title>Genomic Encyclopedia of Type Strains, Phase IV (KMG-IV): sequencing the most valuable type-strain genomes for metagenomic binning, comparative biology and taxonomic classification.</title>
        <authorList>
            <person name="Goeker M."/>
        </authorList>
    </citation>
    <scope>NUCLEOTIDE SEQUENCE [LARGE SCALE GENOMIC DNA]</scope>
    <source>
        <strain evidence="8 9">DSM 106739</strain>
    </source>
</reference>
<dbReference type="Pfam" id="PF03631">
    <property type="entry name" value="Virul_fac_BrkB"/>
    <property type="match status" value="1"/>
</dbReference>
<evidence type="ECO:0000256" key="1">
    <source>
        <dbReference type="ARBA" id="ARBA00004651"/>
    </source>
</evidence>
<dbReference type="InterPro" id="IPR017039">
    <property type="entry name" value="Virul_fac_BrkB"/>
</dbReference>
<evidence type="ECO:0000313" key="8">
    <source>
        <dbReference type="EMBL" id="MBB4012408.1"/>
    </source>
</evidence>
<comment type="subcellular location">
    <subcellularLocation>
        <location evidence="1 7">Cell membrane</location>
        <topology evidence="1 7">Multi-pass membrane protein</topology>
    </subcellularLocation>
</comment>
<proteinExistence type="inferred from homology"/>
<feature type="transmembrane region" description="Helical" evidence="7">
    <location>
        <begin position="90"/>
        <end position="109"/>
    </location>
</feature>
<dbReference type="RefSeq" id="WP_183634215.1">
    <property type="nucleotide sequence ID" value="NZ_BAABLE010000011.1"/>
</dbReference>
<evidence type="ECO:0000256" key="2">
    <source>
        <dbReference type="ARBA" id="ARBA00022475"/>
    </source>
</evidence>